<feature type="compositionally biased region" description="Acidic residues" evidence="9">
    <location>
        <begin position="10"/>
        <end position="23"/>
    </location>
</feature>
<dbReference type="Gene3D" id="2.160.20.10">
    <property type="entry name" value="Single-stranded right-handed beta-helix, Pectin lyase-like"/>
    <property type="match status" value="1"/>
</dbReference>
<keyword evidence="6" id="KW-0134">Cell wall</keyword>
<comment type="similarity">
    <text evidence="4">In the C-terminal section; belongs to the pectinesterase family.</text>
</comment>
<keyword evidence="10" id="KW-0812">Transmembrane</keyword>
<feature type="region of interest" description="Disordered" evidence="9">
    <location>
        <begin position="1"/>
        <end position="25"/>
    </location>
</feature>
<evidence type="ECO:0000256" key="8">
    <source>
        <dbReference type="ARBA" id="ARBA00023085"/>
    </source>
</evidence>
<keyword evidence="10" id="KW-1133">Transmembrane helix</keyword>
<keyword evidence="8" id="KW-0063">Aspartyl esterase</keyword>
<keyword evidence="10" id="KW-0472">Membrane</keyword>
<dbReference type="SMART" id="SM00856">
    <property type="entry name" value="PMEI"/>
    <property type="match status" value="1"/>
</dbReference>
<dbReference type="InterPro" id="IPR000070">
    <property type="entry name" value="Pectinesterase_cat"/>
</dbReference>
<dbReference type="FunFam" id="2.160.20.10:FF:000029">
    <property type="entry name" value="Pectinesterase 4"/>
    <property type="match status" value="1"/>
</dbReference>
<dbReference type="GO" id="GO:0030599">
    <property type="term" value="F:pectinesterase activity"/>
    <property type="evidence" value="ECO:0007669"/>
    <property type="project" value="UniProtKB-EC"/>
</dbReference>
<dbReference type="SUPFAM" id="SSF51126">
    <property type="entry name" value="Pectin lyase-like"/>
    <property type="match status" value="1"/>
</dbReference>
<dbReference type="PANTHER" id="PTHR31707">
    <property type="entry name" value="PECTINESTERASE"/>
    <property type="match status" value="1"/>
</dbReference>
<sequence length="604" mass="65492">MSRKASESQEIPEDQILEDDYIEPDPPNPEMVAYMRRRAQRQRIVMGVSAVILFITMGLIGFSGVLGPRRTEGSGTPSAGLFGTRVEAFCQLTDFDDVCASSIERYTVDGSESDVTPKMMTLYCLRAAIDDVGTAYNYSREVVNGGKKKLNETLVRSFADCETRLRSALDDLNLAYEDTDSMTLAGSPYQLLEILTALSAATAYEQACADGLAAAVAGGDSGEEAEMVMGILGDATKETRNSLAIAAGSRGEAFATRVGSPPPAAQAGGRKWLSEGEAEEEEPFWFPAKGRPDVVVAQDGSGNFKTITEALKAVPKVRDDRFEIYVKEGIYEETVIVTDEMKYVTMYGDGTQRTIVTGNKSTIDGLSTAATATAAILGKQFMARNMSFENTAGRGKGAGVALRVESDLSVFYNCRIEGYDSTLLAFTRRQFYRNCVISGAVDIVHGDAIAVFQSCQILVKEPPRGRESVIIVQSRLDRHEITGTVIQNCTVTSGTGASVPTYLGRPVKERSRIVVMESYLGSLIEREGWAPPSVDNATILESSFVAEFGNRGPGADVLGRVKWPAFHLLLDEEQVASFTVHEFIQGSWWLNLTGTPFIAGLIRG</sequence>
<dbReference type="Gene3D" id="1.20.140.40">
    <property type="entry name" value="Invertase/pectin methylesterase inhibitor family protein"/>
    <property type="match status" value="1"/>
</dbReference>
<dbReference type="Proteomes" id="UP000825729">
    <property type="component" value="Unassembled WGS sequence"/>
</dbReference>
<dbReference type="Pfam" id="PF04043">
    <property type="entry name" value="PMEI"/>
    <property type="match status" value="1"/>
</dbReference>
<evidence type="ECO:0000256" key="3">
    <source>
        <dbReference type="ARBA" id="ARBA00006027"/>
    </source>
</evidence>
<evidence type="ECO:0000256" key="9">
    <source>
        <dbReference type="SAM" id="MobiDB-lite"/>
    </source>
</evidence>
<evidence type="ECO:0000256" key="7">
    <source>
        <dbReference type="ARBA" id="ARBA00022801"/>
    </source>
</evidence>
<dbReference type="EMBL" id="JAINDJ010000008">
    <property type="protein sequence ID" value="KAG9440197.1"/>
    <property type="molecule type" value="Genomic_DNA"/>
</dbReference>
<dbReference type="GO" id="GO:0004857">
    <property type="term" value="F:enzyme inhibitor activity"/>
    <property type="evidence" value="ECO:0007669"/>
    <property type="project" value="InterPro"/>
</dbReference>
<evidence type="ECO:0000313" key="13">
    <source>
        <dbReference type="Proteomes" id="UP000825729"/>
    </source>
</evidence>
<comment type="similarity">
    <text evidence="3">In the N-terminal section; belongs to the PMEI family.</text>
</comment>
<evidence type="ECO:0000259" key="11">
    <source>
        <dbReference type="SMART" id="SM00856"/>
    </source>
</evidence>
<evidence type="ECO:0000256" key="6">
    <source>
        <dbReference type="ARBA" id="ARBA00022512"/>
    </source>
</evidence>
<dbReference type="InterPro" id="IPR011050">
    <property type="entry name" value="Pectin_lyase_fold/virulence"/>
</dbReference>
<feature type="transmembrane region" description="Helical" evidence="10">
    <location>
        <begin position="44"/>
        <end position="66"/>
    </location>
</feature>
<evidence type="ECO:0000256" key="2">
    <source>
        <dbReference type="ARBA" id="ARBA00005184"/>
    </source>
</evidence>
<dbReference type="CDD" id="cd15798">
    <property type="entry name" value="PMEI-like_3"/>
    <property type="match status" value="1"/>
</dbReference>
<name>A0AAV7DUA4_ARIFI</name>
<gene>
    <name evidence="12" type="ORF">H6P81_020362</name>
</gene>
<keyword evidence="13" id="KW-1185">Reference proteome</keyword>
<evidence type="ECO:0000313" key="12">
    <source>
        <dbReference type="EMBL" id="KAG9440197.1"/>
    </source>
</evidence>
<accession>A0AAV7DUA4</accession>
<dbReference type="InterPro" id="IPR035513">
    <property type="entry name" value="Invertase/methylesterase_inhib"/>
</dbReference>
<evidence type="ECO:0000256" key="5">
    <source>
        <dbReference type="ARBA" id="ARBA00013229"/>
    </source>
</evidence>
<keyword evidence="7" id="KW-0378">Hydrolase</keyword>
<dbReference type="GO" id="GO:0042545">
    <property type="term" value="P:cell wall modification"/>
    <property type="evidence" value="ECO:0007669"/>
    <property type="project" value="InterPro"/>
</dbReference>
<comment type="pathway">
    <text evidence="2">Glycan metabolism; pectin degradation; 2-dehydro-3-deoxy-D-gluconate from pectin: step 1/5.</text>
</comment>
<protein>
    <recommendedName>
        <fullName evidence="5">pectinesterase</fullName>
        <ecNumber evidence="5">3.1.1.11</ecNumber>
    </recommendedName>
</protein>
<comment type="subcellular location">
    <subcellularLocation>
        <location evidence="1">Secreted</location>
        <location evidence="1">Cell wall</location>
    </subcellularLocation>
</comment>
<evidence type="ECO:0000256" key="10">
    <source>
        <dbReference type="SAM" id="Phobius"/>
    </source>
</evidence>
<evidence type="ECO:0000256" key="4">
    <source>
        <dbReference type="ARBA" id="ARBA00007786"/>
    </source>
</evidence>
<proteinExistence type="inferred from homology"/>
<dbReference type="AlphaFoldDB" id="A0AAV7DUA4"/>
<dbReference type="EC" id="3.1.1.11" evidence="5"/>
<keyword evidence="6" id="KW-0964">Secreted</keyword>
<reference evidence="12 13" key="1">
    <citation type="submission" date="2021-07" db="EMBL/GenBank/DDBJ databases">
        <title>The Aristolochia fimbriata genome: insights into angiosperm evolution, floral development and chemical biosynthesis.</title>
        <authorList>
            <person name="Jiao Y."/>
        </authorList>
    </citation>
    <scope>NUCLEOTIDE SEQUENCE [LARGE SCALE GENOMIC DNA]</scope>
    <source>
        <strain evidence="12">IBCAS-2021</strain>
        <tissue evidence="12">Leaf</tissue>
    </source>
</reference>
<evidence type="ECO:0000256" key="1">
    <source>
        <dbReference type="ARBA" id="ARBA00004191"/>
    </source>
</evidence>
<dbReference type="InterPro" id="IPR012334">
    <property type="entry name" value="Pectin_lyas_fold"/>
</dbReference>
<dbReference type="Pfam" id="PF01095">
    <property type="entry name" value="Pectinesterase"/>
    <property type="match status" value="1"/>
</dbReference>
<feature type="domain" description="Pectinesterase inhibitor" evidence="11">
    <location>
        <begin position="81"/>
        <end position="245"/>
    </location>
</feature>
<comment type="caution">
    <text evidence="12">The sequence shown here is derived from an EMBL/GenBank/DDBJ whole genome shotgun (WGS) entry which is preliminary data.</text>
</comment>
<dbReference type="SUPFAM" id="SSF101148">
    <property type="entry name" value="Plant invertase/pectin methylesterase inhibitor"/>
    <property type="match status" value="1"/>
</dbReference>
<organism evidence="12 13">
    <name type="scientific">Aristolochia fimbriata</name>
    <name type="common">White veined hardy Dutchman's pipe vine</name>
    <dbReference type="NCBI Taxonomy" id="158543"/>
    <lineage>
        <taxon>Eukaryota</taxon>
        <taxon>Viridiplantae</taxon>
        <taxon>Streptophyta</taxon>
        <taxon>Embryophyta</taxon>
        <taxon>Tracheophyta</taxon>
        <taxon>Spermatophyta</taxon>
        <taxon>Magnoliopsida</taxon>
        <taxon>Magnoliidae</taxon>
        <taxon>Piperales</taxon>
        <taxon>Aristolochiaceae</taxon>
        <taxon>Aristolochia</taxon>
    </lineage>
</organism>
<dbReference type="InterPro" id="IPR006501">
    <property type="entry name" value="Pectinesterase_inhib_dom"/>
</dbReference>